<dbReference type="Gene3D" id="3.30.2350.10">
    <property type="entry name" value="Pseudouridine synthase"/>
    <property type="match status" value="1"/>
</dbReference>
<dbReference type="Pfam" id="PF01479">
    <property type="entry name" value="S4"/>
    <property type="match status" value="1"/>
</dbReference>
<dbReference type="NCBIfam" id="TIGR00005">
    <property type="entry name" value="rluA_subfam"/>
    <property type="match status" value="1"/>
</dbReference>
<dbReference type="PROSITE" id="PS50889">
    <property type="entry name" value="S4"/>
    <property type="match status" value="1"/>
</dbReference>
<dbReference type="InterPro" id="IPR006224">
    <property type="entry name" value="PsdUridine_synth_RluA-like_CS"/>
</dbReference>
<evidence type="ECO:0000256" key="4">
    <source>
        <dbReference type="PROSITE-ProRule" id="PRU00182"/>
    </source>
</evidence>
<proteinExistence type="inferred from homology"/>
<dbReference type="CDD" id="cd00165">
    <property type="entry name" value="S4"/>
    <property type="match status" value="1"/>
</dbReference>
<dbReference type="InterPro" id="IPR020103">
    <property type="entry name" value="PsdUridine_synth_cat_dom_sf"/>
</dbReference>
<comment type="similarity">
    <text evidence="1 5">Belongs to the pseudouridine synthase RluA family.</text>
</comment>
<dbReference type="PATRIC" id="fig|1618625.3.peg.416"/>
<dbReference type="InterPro" id="IPR006145">
    <property type="entry name" value="PsdUridine_synth_RsuA/RluA"/>
</dbReference>
<comment type="function">
    <text evidence="5">Responsible for synthesis of pseudouridine from uracil.</text>
</comment>
<evidence type="ECO:0000256" key="2">
    <source>
        <dbReference type="ARBA" id="ARBA00023235"/>
    </source>
</evidence>
<dbReference type="GO" id="GO:0120159">
    <property type="term" value="F:rRNA pseudouridine synthase activity"/>
    <property type="evidence" value="ECO:0007669"/>
    <property type="project" value="UniProtKB-ARBA"/>
</dbReference>
<feature type="domain" description="RNA-binding S4" evidence="6">
    <location>
        <begin position="16"/>
        <end position="75"/>
    </location>
</feature>
<organism evidence="7 8">
    <name type="scientific">Candidatus Azambacteria bacterium GW2011_GWE2_46_45</name>
    <dbReference type="NCBI Taxonomy" id="1618625"/>
    <lineage>
        <taxon>Bacteria</taxon>
        <taxon>Candidatus Azamiibacteriota</taxon>
    </lineage>
</organism>
<keyword evidence="4" id="KW-0694">RNA-binding</keyword>
<dbReference type="PROSITE" id="PS01129">
    <property type="entry name" value="PSI_RLU"/>
    <property type="match status" value="1"/>
</dbReference>
<dbReference type="InterPro" id="IPR036986">
    <property type="entry name" value="S4_RNA-bd_sf"/>
</dbReference>
<dbReference type="EMBL" id="LCMQ01000030">
    <property type="protein sequence ID" value="KKU39735.1"/>
    <property type="molecule type" value="Genomic_DNA"/>
</dbReference>
<dbReference type="SUPFAM" id="SSF55174">
    <property type="entry name" value="Alpha-L RNA-binding motif"/>
    <property type="match status" value="1"/>
</dbReference>
<comment type="caution">
    <text evidence="7">The sequence shown here is derived from an EMBL/GenBank/DDBJ whole genome shotgun (WGS) entry which is preliminary data.</text>
</comment>
<evidence type="ECO:0000313" key="8">
    <source>
        <dbReference type="Proteomes" id="UP000034202"/>
    </source>
</evidence>
<dbReference type="Gene3D" id="3.10.290.10">
    <property type="entry name" value="RNA-binding S4 domain"/>
    <property type="match status" value="1"/>
</dbReference>
<sequence>MDMEKYFLIGKSEEKIRLDKFLKNQFKNLSRAYLQKLIKQGLVLVNNRAVKPNYSLRVGDKIGVQIIETPTSVLILEPDATIPLEILYEDDDVIVINKQAGLSVHPSQSTPKGTLANALLARYPEIKNVGEDPLRPGIVHRLDKDTSGVMIAAKNDRAFQFLKNQFQGRQAIKKYVALVSDRIKEKRGIISEPIGRFKTKQIASAKPRKGLRVKKTRPAVTEYEVLKYLDGYTLVSAFPKTGRMHQLRVHFAFIGHPIVGDQKYGLKKDRLLLNRQFLHASELTLKLPNGQTKTFKSDLPADLKDFLDSDILLKSRNKRNKHE</sequence>
<dbReference type="GO" id="GO:0003723">
    <property type="term" value="F:RNA binding"/>
    <property type="evidence" value="ECO:0007669"/>
    <property type="project" value="UniProtKB-KW"/>
</dbReference>
<evidence type="ECO:0000259" key="6">
    <source>
        <dbReference type="SMART" id="SM00363"/>
    </source>
</evidence>
<dbReference type="EC" id="5.4.99.-" evidence="5"/>
<evidence type="ECO:0000256" key="5">
    <source>
        <dbReference type="RuleBase" id="RU362028"/>
    </source>
</evidence>
<dbReference type="PANTHER" id="PTHR21600:SF44">
    <property type="entry name" value="RIBOSOMAL LARGE SUBUNIT PSEUDOURIDINE SYNTHASE D"/>
    <property type="match status" value="1"/>
</dbReference>
<dbReference type="Pfam" id="PF00849">
    <property type="entry name" value="PseudoU_synth_2"/>
    <property type="match status" value="1"/>
</dbReference>
<dbReference type="Proteomes" id="UP000034202">
    <property type="component" value="Unassembled WGS sequence"/>
</dbReference>
<dbReference type="SMART" id="SM00363">
    <property type="entry name" value="S4"/>
    <property type="match status" value="1"/>
</dbReference>
<evidence type="ECO:0000313" key="7">
    <source>
        <dbReference type="EMBL" id="KKU39735.1"/>
    </source>
</evidence>
<reference evidence="7 8" key="1">
    <citation type="journal article" date="2015" name="Nature">
        <title>rRNA introns, odd ribosomes, and small enigmatic genomes across a large radiation of phyla.</title>
        <authorList>
            <person name="Brown C.T."/>
            <person name="Hug L.A."/>
            <person name="Thomas B.C."/>
            <person name="Sharon I."/>
            <person name="Castelle C.J."/>
            <person name="Singh A."/>
            <person name="Wilkins M.J."/>
            <person name="Williams K.H."/>
            <person name="Banfield J.F."/>
        </authorList>
    </citation>
    <scope>NUCLEOTIDE SEQUENCE [LARGE SCALE GENOMIC DNA]</scope>
</reference>
<dbReference type="GO" id="GO:0000455">
    <property type="term" value="P:enzyme-directed rRNA pseudouridine synthesis"/>
    <property type="evidence" value="ECO:0007669"/>
    <property type="project" value="UniProtKB-ARBA"/>
</dbReference>
<dbReference type="InterPro" id="IPR050188">
    <property type="entry name" value="RluA_PseudoU_synthase"/>
</dbReference>
<feature type="active site" evidence="3">
    <location>
        <position position="143"/>
    </location>
</feature>
<keyword evidence="2 5" id="KW-0413">Isomerase</keyword>
<dbReference type="AlphaFoldDB" id="A0A0G1T2S2"/>
<accession>A0A0G1T2S2</accession>
<comment type="catalytic activity">
    <reaction evidence="5">
        <text>a uridine in RNA = a pseudouridine in RNA</text>
        <dbReference type="Rhea" id="RHEA:48348"/>
        <dbReference type="Rhea" id="RHEA-COMP:12068"/>
        <dbReference type="Rhea" id="RHEA-COMP:12069"/>
        <dbReference type="ChEBI" id="CHEBI:65314"/>
        <dbReference type="ChEBI" id="CHEBI:65315"/>
    </reaction>
</comment>
<gene>
    <name evidence="7" type="ORF">UX55_C0030G0002</name>
</gene>
<evidence type="ECO:0000256" key="1">
    <source>
        <dbReference type="ARBA" id="ARBA00010876"/>
    </source>
</evidence>
<dbReference type="InterPro" id="IPR002942">
    <property type="entry name" value="S4_RNA-bd"/>
</dbReference>
<protein>
    <recommendedName>
        <fullName evidence="5">Pseudouridine synthase</fullName>
        <ecNumber evidence="5">5.4.99.-</ecNumber>
    </recommendedName>
</protein>
<dbReference type="CDD" id="cd02869">
    <property type="entry name" value="PseudoU_synth_RluA_like"/>
    <property type="match status" value="1"/>
</dbReference>
<dbReference type="InterPro" id="IPR006225">
    <property type="entry name" value="PsdUridine_synth_RluC/D"/>
</dbReference>
<evidence type="ECO:0000256" key="3">
    <source>
        <dbReference type="PIRSR" id="PIRSR606225-1"/>
    </source>
</evidence>
<dbReference type="SUPFAM" id="SSF55120">
    <property type="entry name" value="Pseudouridine synthase"/>
    <property type="match status" value="1"/>
</dbReference>
<name>A0A0G1T2S2_9BACT</name>
<dbReference type="PANTHER" id="PTHR21600">
    <property type="entry name" value="MITOCHONDRIAL RNA PSEUDOURIDINE SYNTHASE"/>
    <property type="match status" value="1"/>
</dbReference>